<dbReference type="PROSITE" id="PS50850">
    <property type="entry name" value="MFS"/>
    <property type="match status" value="1"/>
</dbReference>
<dbReference type="InterPro" id="IPR011701">
    <property type="entry name" value="MFS"/>
</dbReference>
<dbReference type="Gene3D" id="1.20.1250.20">
    <property type="entry name" value="MFS general substrate transporter like domains"/>
    <property type="match status" value="1"/>
</dbReference>
<dbReference type="PANTHER" id="PTHR11360">
    <property type="entry name" value="MONOCARBOXYLATE TRANSPORTER"/>
    <property type="match status" value="1"/>
</dbReference>
<comment type="similarity">
    <text evidence="2">Belongs to the major facilitator superfamily. Monocarboxylate porter (TC 2.A.1.13) family.</text>
</comment>
<gene>
    <name evidence="3" type="ORF">ATEIFO6365_0008005200</name>
</gene>
<evidence type="ECO:0000313" key="3">
    <source>
        <dbReference type="EMBL" id="GFF18111.1"/>
    </source>
</evidence>
<name>A0A5M3Z9N9_ASPTE</name>
<dbReference type="GO" id="GO:0016020">
    <property type="term" value="C:membrane"/>
    <property type="evidence" value="ECO:0007669"/>
    <property type="project" value="UniProtKB-SubCell"/>
</dbReference>
<keyword evidence="4" id="KW-1185">Reference proteome</keyword>
<dbReference type="InterPro" id="IPR036259">
    <property type="entry name" value="MFS_trans_sf"/>
</dbReference>
<protein>
    <submittedName>
        <fullName evidence="3">MFS general substrate transporter</fullName>
    </submittedName>
</protein>
<proteinExistence type="inferred from homology"/>
<dbReference type="SUPFAM" id="SSF103473">
    <property type="entry name" value="MFS general substrate transporter"/>
    <property type="match status" value="1"/>
</dbReference>
<evidence type="ECO:0000313" key="4">
    <source>
        <dbReference type="Proteomes" id="UP000452235"/>
    </source>
</evidence>
<dbReference type="OrthoDB" id="5667at2759"/>
<comment type="subcellular location">
    <subcellularLocation>
        <location evidence="1">Membrane</location>
        <topology evidence="1">Multi-pass membrane protein</topology>
    </subcellularLocation>
</comment>
<dbReference type="VEuPathDB" id="FungiDB:ATEG_06304"/>
<sequence length="346" mass="37273">MWAPGPLYGRVIDTYGPAPILYPCSILCILGLCMTSLADQYYQIFLAQGLCFGIGAGGVFSTAMVCVGQWFVRRRGLAAGIATSGSSLGGVIFPIFLNRTMEEVGFFGAVRYAALLIGILLAVACLLVRARLPRRKWSGDVAWIDMRLFKQTPFAVYTVGSFLTMWGLWAPFDYLSSMAINAEFSPSLALYLISIMNASSIAGRILPPHIGDRIGHFNVLTICAMGTGVSMLCLWLPFNYHPSHAGIIVFALVYGFVSGTVVSILMPCVAKIGDLNTLGQRFGTFQLVISISCLTGLPIMGAILNRQGNTDFSGLQIFASTVAILGSLGIGASTYLLGKMRKTWKV</sequence>
<dbReference type="PANTHER" id="PTHR11360:SF177">
    <property type="entry name" value="RIBOFLAVIN TRANSPORTER MCH5"/>
    <property type="match status" value="1"/>
</dbReference>
<dbReference type="GO" id="GO:0022857">
    <property type="term" value="F:transmembrane transporter activity"/>
    <property type="evidence" value="ECO:0007669"/>
    <property type="project" value="InterPro"/>
</dbReference>
<dbReference type="EMBL" id="BLJY01000008">
    <property type="protein sequence ID" value="GFF18111.1"/>
    <property type="molecule type" value="Genomic_DNA"/>
</dbReference>
<dbReference type="InterPro" id="IPR020846">
    <property type="entry name" value="MFS_dom"/>
</dbReference>
<evidence type="ECO:0000256" key="2">
    <source>
        <dbReference type="ARBA" id="ARBA00006727"/>
    </source>
</evidence>
<accession>A0A5M3Z9N9</accession>
<comment type="caution">
    <text evidence="3">The sequence shown here is derived from an EMBL/GenBank/DDBJ whole genome shotgun (WGS) entry which is preliminary data.</text>
</comment>
<dbReference type="Proteomes" id="UP000452235">
    <property type="component" value="Unassembled WGS sequence"/>
</dbReference>
<reference evidence="3 4" key="1">
    <citation type="submission" date="2020-01" db="EMBL/GenBank/DDBJ databases">
        <title>Aspergillus terreus IFO 6365 whole genome shotgun sequence.</title>
        <authorList>
            <person name="Kanamasa S."/>
            <person name="Takahashi H."/>
        </authorList>
    </citation>
    <scope>NUCLEOTIDE SEQUENCE [LARGE SCALE GENOMIC DNA]</scope>
    <source>
        <strain evidence="3 4">IFO 6365</strain>
    </source>
</reference>
<organism evidence="3 4">
    <name type="scientific">Aspergillus terreus</name>
    <dbReference type="NCBI Taxonomy" id="33178"/>
    <lineage>
        <taxon>Eukaryota</taxon>
        <taxon>Fungi</taxon>
        <taxon>Dikarya</taxon>
        <taxon>Ascomycota</taxon>
        <taxon>Pezizomycotina</taxon>
        <taxon>Eurotiomycetes</taxon>
        <taxon>Eurotiomycetidae</taxon>
        <taxon>Eurotiales</taxon>
        <taxon>Aspergillaceae</taxon>
        <taxon>Aspergillus</taxon>
        <taxon>Aspergillus subgen. Circumdati</taxon>
    </lineage>
</organism>
<dbReference type="AlphaFoldDB" id="A0A5M3Z9N9"/>
<dbReference type="Pfam" id="PF07690">
    <property type="entry name" value="MFS_1"/>
    <property type="match status" value="1"/>
</dbReference>
<evidence type="ECO:0000256" key="1">
    <source>
        <dbReference type="ARBA" id="ARBA00004141"/>
    </source>
</evidence>
<dbReference type="InterPro" id="IPR050327">
    <property type="entry name" value="Proton-linked_MCT"/>
</dbReference>